<reference evidence="2" key="1">
    <citation type="journal article" date="2019" name="Int. J. Syst. Evol. Microbiol.">
        <title>The Global Catalogue of Microorganisms (GCM) 10K type strain sequencing project: providing services to taxonomists for standard genome sequencing and annotation.</title>
        <authorList>
            <consortium name="The Broad Institute Genomics Platform"/>
            <consortium name="The Broad Institute Genome Sequencing Center for Infectious Disease"/>
            <person name="Wu L."/>
            <person name="Ma J."/>
        </authorList>
    </citation>
    <scope>NUCLEOTIDE SEQUENCE [LARGE SCALE GENOMIC DNA]</scope>
    <source>
        <strain evidence="2">JCM 13501</strain>
    </source>
</reference>
<name>A0ABQ2GWQ0_9PSED</name>
<organism evidence="1 2">
    <name type="scientific">Pseudomonas asuensis</name>
    <dbReference type="NCBI Taxonomy" id="1825787"/>
    <lineage>
        <taxon>Bacteria</taxon>
        <taxon>Pseudomonadati</taxon>
        <taxon>Pseudomonadota</taxon>
        <taxon>Gammaproteobacteria</taxon>
        <taxon>Pseudomonadales</taxon>
        <taxon>Pseudomonadaceae</taxon>
        <taxon>Pseudomonas</taxon>
    </lineage>
</organism>
<keyword evidence="2" id="KW-1185">Reference proteome</keyword>
<proteinExistence type="predicted"/>
<dbReference type="Proteomes" id="UP000616499">
    <property type="component" value="Unassembled WGS sequence"/>
</dbReference>
<protein>
    <submittedName>
        <fullName evidence="1">Uncharacterized protein</fullName>
    </submittedName>
</protein>
<evidence type="ECO:0000313" key="2">
    <source>
        <dbReference type="Proteomes" id="UP000616499"/>
    </source>
</evidence>
<comment type="caution">
    <text evidence="1">The sequence shown here is derived from an EMBL/GenBank/DDBJ whole genome shotgun (WGS) entry which is preliminary data.</text>
</comment>
<evidence type="ECO:0000313" key="1">
    <source>
        <dbReference type="EMBL" id="GGM17511.1"/>
    </source>
</evidence>
<dbReference type="EMBL" id="BMNW01000006">
    <property type="protein sequence ID" value="GGM17511.1"/>
    <property type="molecule type" value="Genomic_DNA"/>
</dbReference>
<gene>
    <name evidence="1" type="ORF">GCM10009425_30600</name>
</gene>
<sequence>MVLPMNIVINQSPAHSLLQLMIHGCDLQAGTMLAQERKHEPLGSARLARHLMQGSTAFLDVYQKR</sequence>
<accession>A0ABQ2GWQ0</accession>